<dbReference type="OrthoDB" id="27483at2759"/>
<protein>
    <recommendedName>
        <fullName evidence="4">Prolyl 4-hydroxylase alpha subunit Fe(2+) 2OG dioxygenase domain-containing protein</fullName>
    </recommendedName>
</protein>
<dbReference type="PANTHER" id="PTHR33099">
    <property type="entry name" value="FE2OG DIOXYGENASE DOMAIN-CONTAINING PROTEIN"/>
    <property type="match status" value="1"/>
</dbReference>
<feature type="compositionally biased region" description="Acidic residues" evidence="1">
    <location>
        <begin position="25"/>
        <end position="34"/>
    </location>
</feature>
<dbReference type="Proteomes" id="UP000664534">
    <property type="component" value="Unassembled WGS sequence"/>
</dbReference>
<evidence type="ECO:0000256" key="1">
    <source>
        <dbReference type="SAM" id="MobiDB-lite"/>
    </source>
</evidence>
<dbReference type="AlphaFoldDB" id="A0A8H3J310"/>
<evidence type="ECO:0000313" key="3">
    <source>
        <dbReference type="Proteomes" id="UP000664534"/>
    </source>
</evidence>
<comment type="caution">
    <text evidence="2">The sequence shown here is derived from an EMBL/GenBank/DDBJ whole genome shotgun (WGS) entry which is preliminary data.</text>
</comment>
<feature type="region of interest" description="Disordered" evidence="1">
    <location>
        <begin position="1"/>
        <end position="34"/>
    </location>
</feature>
<organism evidence="2 3">
    <name type="scientific">Imshaugia aleurites</name>
    <dbReference type="NCBI Taxonomy" id="172621"/>
    <lineage>
        <taxon>Eukaryota</taxon>
        <taxon>Fungi</taxon>
        <taxon>Dikarya</taxon>
        <taxon>Ascomycota</taxon>
        <taxon>Pezizomycotina</taxon>
        <taxon>Lecanoromycetes</taxon>
        <taxon>OSLEUM clade</taxon>
        <taxon>Lecanoromycetidae</taxon>
        <taxon>Lecanorales</taxon>
        <taxon>Lecanorineae</taxon>
        <taxon>Parmeliaceae</taxon>
        <taxon>Imshaugia</taxon>
    </lineage>
</organism>
<reference evidence="2" key="1">
    <citation type="submission" date="2021-03" db="EMBL/GenBank/DDBJ databases">
        <authorList>
            <person name="Tagirdzhanova G."/>
        </authorList>
    </citation>
    <scope>NUCLEOTIDE SEQUENCE</scope>
</reference>
<sequence length="451" mass="50161">MSSLEYSSIGVSEEESMEGSSVEDSSIEVSEEGSMDGSSLLDQLIHAVSDQKAAFCCGGTVRIMQDSAGGRFDKMTCDDGEITCTPVVLRWDLPSGKTTRKLTLPPDDGVEDPAAIKALLKHCTPATFGKDGEEVLDGSYREAVKLDKNQFSTNFHPSDVGILDNITQVLLPGIAQSFDDGETTFQEKLGVVAELYKLNGGQLRVTHQGRETICDWSSQEGEAIKWAAFYSDCEHEVLKVMGGHRITLTYNLYVRESFGGMMRQHSGMDSKQYTLHNIAIEALKSQEFMREGVVLGFYCQHAYAHTNQSLGDRLPYALKGVDAIFYSIFYHMELDVEVRPVLDFDASKYRWQNTSADEDGDLIGTAFHKIELADIGGHDDEGTTEEIVRDSWKSEYHKEVTWFNKPGPKEVAMVHMAYGNEPSLKWHYSSAAILVKIPKLGSKSRKEATRK</sequence>
<name>A0A8H3J310_9LECA</name>
<evidence type="ECO:0000313" key="2">
    <source>
        <dbReference type="EMBL" id="CAF9939801.1"/>
    </source>
</evidence>
<proteinExistence type="predicted"/>
<accession>A0A8H3J310</accession>
<dbReference type="EMBL" id="CAJPDT010000123">
    <property type="protein sequence ID" value="CAF9939801.1"/>
    <property type="molecule type" value="Genomic_DNA"/>
</dbReference>
<keyword evidence="3" id="KW-1185">Reference proteome</keyword>
<dbReference type="Gene3D" id="2.60.120.620">
    <property type="entry name" value="q2cbj1_9rhob like domain"/>
    <property type="match status" value="1"/>
</dbReference>
<evidence type="ECO:0008006" key="4">
    <source>
        <dbReference type="Google" id="ProtNLM"/>
    </source>
</evidence>
<dbReference type="PANTHER" id="PTHR33099:SF7">
    <property type="entry name" value="MYND-TYPE DOMAIN-CONTAINING PROTEIN"/>
    <property type="match status" value="1"/>
</dbReference>
<gene>
    <name evidence="2" type="ORF">IMSHALPRED_001640</name>
</gene>